<dbReference type="PROSITE" id="PS51747">
    <property type="entry name" value="CYT_DCMP_DEAMINASES_2"/>
    <property type="match status" value="2"/>
</dbReference>
<dbReference type="GO" id="GO:0003723">
    <property type="term" value="F:RNA binding"/>
    <property type="evidence" value="ECO:0007669"/>
    <property type="project" value="TreeGrafter"/>
</dbReference>
<evidence type="ECO:0000256" key="5">
    <source>
        <dbReference type="ARBA" id="ARBA00022588"/>
    </source>
</evidence>
<dbReference type="FunFam" id="3.40.140.10:FF:000029">
    <property type="entry name" value="DNA dC-&gt;dU-editing enzyme APOBEC-3G"/>
    <property type="match status" value="1"/>
</dbReference>
<dbReference type="GO" id="GO:0005634">
    <property type="term" value="C:nucleus"/>
    <property type="evidence" value="ECO:0007669"/>
    <property type="project" value="TreeGrafter"/>
</dbReference>
<gene>
    <name evidence="14" type="ORF">mRhiFer1_000843</name>
</gene>
<evidence type="ECO:0000256" key="2">
    <source>
        <dbReference type="ARBA" id="ARBA00004496"/>
    </source>
</evidence>
<evidence type="ECO:0000256" key="1">
    <source>
        <dbReference type="ARBA" id="ARBA00001947"/>
    </source>
</evidence>
<accession>A0A7J7WN25</accession>
<proteinExistence type="inferred from homology"/>
<dbReference type="GO" id="GO:0008270">
    <property type="term" value="F:zinc ion binding"/>
    <property type="evidence" value="ECO:0007669"/>
    <property type="project" value="InterPro"/>
</dbReference>
<comment type="subcellular location">
    <subcellularLocation>
        <location evidence="2">Cytoplasm</location>
    </subcellularLocation>
</comment>
<dbReference type="InterPro" id="IPR016192">
    <property type="entry name" value="APOBEC/CMP_deaminase_Zn-bd"/>
</dbReference>
<keyword evidence="8" id="KW-0862">Zinc</keyword>
<comment type="catalytic activity">
    <reaction evidence="12">
        <text>a 2'-deoxycytidine in single-stranded DNA + H2O + H(+) = a 2'-deoxyuridine in single-stranded DNA + NH4(+)</text>
        <dbReference type="Rhea" id="RHEA:50948"/>
        <dbReference type="Rhea" id="RHEA-COMP:12846"/>
        <dbReference type="Rhea" id="RHEA-COMP:12847"/>
        <dbReference type="ChEBI" id="CHEBI:15377"/>
        <dbReference type="ChEBI" id="CHEBI:15378"/>
        <dbReference type="ChEBI" id="CHEBI:28938"/>
        <dbReference type="ChEBI" id="CHEBI:85452"/>
        <dbReference type="ChEBI" id="CHEBI:133902"/>
        <dbReference type="EC" id="3.5.4.38"/>
    </reaction>
</comment>
<name>A0A7J7WN25_RHIFE</name>
<evidence type="ECO:0000256" key="6">
    <source>
        <dbReference type="ARBA" id="ARBA00022723"/>
    </source>
</evidence>
<dbReference type="PANTHER" id="PTHR13857:SF43">
    <property type="entry name" value="DNA DC-DU-EDITING ENZYME APOBEC-3H"/>
    <property type="match status" value="1"/>
</dbReference>
<dbReference type="AlphaFoldDB" id="A0A7J7WN25"/>
<keyword evidence="14" id="KW-0449">Lipoprotein</keyword>
<evidence type="ECO:0000259" key="13">
    <source>
        <dbReference type="PROSITE" id="PS51747"/>
    </source>
</evidence>
<dbReference type="InterPro" id="IPR016193">
    <property type="entry name" value="Cytidine_deaminase-like"/>
</dbReference>
<keyword evidence="6" id="KW-0479">Metal-binding</keyword>
<dbReference type="EC" id="3.5.4.38" evidence="11"/>
<evidence type="ECO:0000256" key="10">
    <source>
        <dbReference type="ARBA" id="ARBA00023118"/>
    </source>
</evidence>
<dbReference type="GO" id="GO:0000932">
    <property type="term" value="C:P-body"/>
    <property type="evidence" value="ECO:0007669"/>
    <property type="project" value="TreeGrafter"/>
</dbReference>
<dbReference type="Gene3D" id="3.40.140.10">
    <property type="entry name" value="Cytidine Deaminase, domain 2"/>
    <property type="match status" value="2"/>
</dbReference>
<protein>
    <recommendedName>
        <fullName evidence="11">single-stranded DNA cytosine deaminase</fullName>
        <ecNumber evidence="11">3.5.4.38</ecNumber>
    </recommendedName>
</protein>
<dbReference type="GO" id="GO:0070383">
    <property type="term" value="P:DNA cytosine deamination"/>
    <property type="evidence" value="ECO:0007669"/>
    <property type="project" value="TreeGrafter"/>
</dbReference>
<evidence type="ECO:0000256" key="4">
    <source>
        <dbReference type="ARBA" id="ARBA00022490"/>
    </source>
</evidence>
<evidence type="ECO:0000256" key="8">
    <source>
        <dbReference type="ARBA" id="ARBA00022833"/>
    </source>
</evidence>
<evidence type="ECO:0000256" key="9">
    <source>
        <dbReference type="ARBA" id="ARBA00022859"/>
    </source>
</evidence>
<sequence length="420" mass="50426">MAGLGHISGGACMQIPWVRNPMKRIYPGTFSFHFRNLIYANGRNRSYLCFEVEGVPYHSSFTVSFHRGVFENQVYENKSYHAEHCFLSWFKANKLSPAEHYHVTWFLSWSPCASCAEETANFLKQHRNVTLSVFSARLYYFWIPAFQQGLRKLHCLGAQVEVMSFHDFNYCWKNFVYNRYMRFRCWKKVHKNYKFMSRRLKEILRNMSLLPEEIFYYQFGNQPQVREPKGRRKTYLCYKLKLLDETLDQGYFKNKKKSHAEICFIDKICSLDLDQTQRYKIICYVTWSPCAHCAEKLVAFIDDHPYLSLQVFTSRLYVHWLWVNQRGLRRLWKSNIPVLAMTEPEFTDCWKNFVDNQERPFQPWEKLKQYSDKVKRRLQKILKINTIDLFSEQSSEEIRDLNNLVDAVRNLNLDAHLPHY</sequence>
<comment type="caution">
    <text evidence="14">The sequence shown here is derived from an EMBL/GenBank/DDBJ whole genome shotgun (WGS) entry which is preliminary data.</text>
</comment>
<dbReference type="Pfam" id="PF18772">
    <property type="entry name" value="APOBEC2"/>
    <property type="match status" value="1"/>
</dbReference>
<feature type="domain" description="CMP/dCMP-type deaminase" evidence="13">
    <location>
        <begin position="42"/>
        <end position="153"/>
    </location>
</feature>
<dbReference type="GO" id="GO:0004126">
    <property type="term" value="F:cytidine deaminase activity"/>
    <property type="evidence" value="ECO:0007669"/>
    <property type="project" value="TreeGrafter"/>
</dbReference>
<dbReference type="GO" id="GO:0016554">
    <property type="term" value="P:cytidine to uridine editing"/>
    <property type="evidence" value="ECO:0007669"/>
    <property type="project" value="TreeGrafter"/>
</dbReference>
<dbReference type="GO" id="GO:0045087">
    <property type="term" value="P:innate immune response"/>
    <property type="evidence" value="ECO:0007669"/>
    <property type="project" value="UniProtKB-KW"/>
</dbReference>
<evidence type="ECO:0000256" key="7">
    <source>
        <dbReference type="ARBA" id="ARBA00022801"/>
    </source>
</evidence>
<keyword evidence="10" id="KW-0051">Antiviral defense</keyword>
<keyword evidence="5" id="KW-0399">Innate immunity</keyword>
<feature type="domain" description="CMP/dCMP-type deaminase" evidence="13">
    <location>
        <begin position="209"/>
        <end position="331"/>
    </location>
</feature>
<organism evidence="14 15">
    <name type="scientific">Rhinolophus ferrumequinum</name>
    <name type="common">Greater horseshoe bat</name>
    <dbReference type="NCBI Taxonomy" id="59479"/>
    <lineage>
        <taxon>Eukaryota</taxon>
        <taxon>Metazoa</taxon>
        <taxon>Chordata</taxon>
        <taxon>Craniata</taxon>
        <taxon>Vertebrata</taxon>
        <taxon>Euteleostomi</taxon>
        <taxon>Mammalia</taxon>
        <taxon>Eutheria</taxon>
        <taxon>Laurasiatheria</taxon>
        <taxon>Chiroptera</taxon>
        <taxon>Yinpterochiroptera</taxon>
        <taxon>Rhinolophoidea</taxon>
        <taxon>Rhinolophidae</taxon>
        <taxon>Rhinolophinae</taxon>
        <taxon>Rhinolophus</taxon>
    </lineage>
</organism>
<dbReference type="InterPro" id="IPR002125">
    <property type="entry name" value="CMP_dCMP_dom"/>
</dbReference>
<dbReference type="Pfam" id="PF18782">
    <property type="entry name" value="NAD2"/>
    <property type="match status" value="1"/>
</dbReference>
<keyword evidence="9" id="KW-0391">Immunity</keyword>
<dbReference type="Proteomes" id="UP000585614">
    <property type="component" value="Unassembled WGS sequence"/>
</dbReference>
<dbReference type="GO" id="GO:0045869">
    <property type="term" value="P:negative regulation of single stranded viral RNA replication via double stranded DNA intermediate"/>
    <property type="evidence" value="ECO:0007669"/>
    <property type="project" value="TreeGrafter"/>
</dbReference>
<evidence type="ECO:0000313" key="14">
    <source>
        <dbReference type="EMBL" id="KAF6338789.1"/>
    </source>
</evidence>
<comment type="similarity">
    <text evidence="3">Belongs to the cytidine and deoxycytidylate deaminase family.</text>
</comment>
<dbReference type="PANTHER" id="PTHR13857">
    <property type="entry name" value="MRNA EDITING ENZYME"/>
    <property type="match status" value="1"/>
</dbReference>
<evidence type="ECO:0000313" key="15">
    <source>
        <dbReference type="Proteomes" id="UP000585614"/>
    </source>
</evidence>
<evidence type="ECO:0000256" key="3">
    <source>
        <dbReference type="ARBA" id="ARBA00006576"/>
    </source>
</evidence>
<keyword evidence="7" id="KW-0378">Hydrolase</keyword>
<keyword evidence="4" id="KW-0963">Cytoplasm</keyword>
<dbReference type="PROSITE" id="PS00903">
    <property type="entry name" value="CYT_DCMP_DEAMINASES_1"/>
    <property type="match status" value="1"/>
</dbReference>
<dbReference type="EMBL" id="JACAGC010000010">
    <property type="protein sequence ID" value="KAF6338789.1"/>
    <property type="molecule type" value="Genomic_DNA"/>
</dbReference>
<evidence type="ECO:0000256" key="11">
    <source>
        <dbReference type="ARBA" id="ARBA00029489"/>
    </source>
</evidence>
<evidence type="ECO:0000256" key="12">
    <source>
        <dbReference type="ARBA" id="ARBA00049114"/>
    </source>
</evidence>
<dbReference type="GO" id="GO:0051607">
    <property type="term" value="P:defense response to virus"/>
    <property type="evidence" value="ECO:0007669"/>
    <property type="project" value="UniProtKB-KW"/>
</dbReference>
<reference evidence="14 15" key="1">
    <citation type="journal article" date="2020" name="Nature">
        <title>Six reference-quality genomes reveal evolution of bat adaptations.</title>
        <authorList>
            <person name="Jebb D."/>
            <person name="Huang Z."/>
            <person name="Pippel M."/>
            <person name="Hughes G.M."/>
            <person name="Lavrichenko K."/>
            <person name="Devanna P."/>
            <person name="Winkler S."/>
            <person name="Jermiin L.S."/>
            <person name="Skirmuntt E.C."/>
            <person name="Katzourakis A."/>
            <person name="Burkitt-Gray L."/>
            <person name="Ray D.A."/>
            <person name="Sullivan K.A.M."/>
            <person name="Roscito J.G."/>
            <person name="Kirilenko B.M."/>
            <person name="Davalos L.M."/>
            <person name="Corthals A.P."/>
            <person name="Power M.L."/>
            <person name="Jones G."/>
            <person name="Ransome R.D."/>
            <person name="Dechmann D.K.N."/>
            <person name="Locatelli A.G."/>
            <person name="Puechmaille S.J."/>
            <person name="Fedrigo O."/>
            <person name="Jarvis E.D."/>
            <person name="Hiller M."/>
            <person name="Vernes S.C."/>
            <person name="Myers E.W."/>
            <person name="Teeling E.C."/>
        </authorList>
    </citation>
    <scope>NUCLEOTIDE SEQUENCE [LARGE SCALE GENOMIC DNA]</scope>
    <source>
        <strain evidence="14">MRhiFer1</strain>
        <tissue evidence="14">Lung</tissue>
    </source>
</reference>
<dbReference type="InterPro" id="IPR050610">
    <property type="entry name" value="APOBEC_Cyt_Deaminase"/>
</dbReference>
<dbReference type="SUPFAM" id="SSF53927">
    <property type="entry name" value="Cytidine deaminase-like"/>
    <property type="match status" value="2"/>
</dbReference>
<comment type="cofactor">
    <cofactor evidence="1">
        <name>Zn(2+)</name>
        <dbReference type="ChEBI" id="CHEBI:29105"/>
    </cofactor>
</comment>
<dbReference type="CDD" id="cd01283">
    <property type="entry name" value="cytidine_deaminase"/>
    <property type="match status" value="2"/>
</dbReference>